<dbReference type="RefSeq" id="WP_176265744.1">
    <property type="nucleotide sequence ID" value="NZ_JABWGV010000001.1"/>
</dbReference>
<gene>
    <name evidence="1" type="ORF">HUV48_01690</name>
</gene>
<name>A0A850H1B8_9SPHN</name>
<dbReference type="Proteomes" id="UP000561438">
    <property type="component" value="Unassembled WGS sequence"/>
</dbReference>
<proteinExistence type="predicted"/>
<dbReference type="EMBL" id="JABWGV010000001">
    <property type="protein sequence ID" value="NVD43728.1"/>
    <property type="molecule type" value="Genomic_DNA"/>
</dbReference>
<evidence type="ECO:0000313" key="1">
    <source>
        <dbReference type="EMBL" id="NVD43728.1"/>
    </source>
</evidence>
<comment type="caution">
    <text evidence="1">The sequence shown here is derived from an EMBL/GenBank/DDBJ whole genome shotgun (WGS) entry which is preliminary data.</text>
</comment>
<protein>
    <submittedName>
        <fullName evidence="1">Uncharacterized protein</fullName>
    </submittedName>
</protein>
<reference evidence="1 2" key="1">
    <citation type="submission" date="2020-06" db="EMBL/GenBank/DDBJ databases">
        <title>Altererythrobacter sp. HHU K3-1.</title>
        <authorList>
            <person name="Zhang D."/>
            <person name="Xue H."/>
        </authorList>
    </citation>
    <scope>NUCLEOTIDE SEQUENCE [LARGE SCALE GENOMIC DNA]</scope>
    <source>
        <strain evidence="1 2">HHU K3-1</strain>
    </source>
</reference>
<sequence length="60" mass="7131">MNPGFGFMIQYRFITPNRRGKWYRSLEEAQRLAFRIGAGYLDPLGQFIMYRGTVLELREV</sequence>
<dbReference type="AlphaFoldDB" id="A0A850H1B8"/>
<evidence type="ECO:0000313" key="2">
    <source>
        <dbReference type="Proteomes" id="UP000561438"/>
    </source>
</evidence>
<organism evidence="1 2">
    <name type="scientific">Qipengyuania atrilutea</name>
    <dbReference type="NCBI Taxonomy" id="2744473"/>
    <lineage>
        <taxon>Bacteria</taxon>
        <taxon>Pseudomonadati</taxon>
        <taxon>Pseudomonadota</taxon>
        <taxon>Alphaproteobacteria</taxon>
        <taxon>Sphingomonadales</taxon>
        <taxon>Erythrobacteraceae</taxon>
        <taxon>Qipengyuania</taxon>
    </lineage>
</organism>
<accession>A0A850H1B8</accession>
<keyword evidence="2" id="KW-1185">Reference proteome</keyword>